<evidence type="ECO:0000259" key="2">
    <source>
        <dbReference type="Pfam" id="PF00078"/>
    </source>
</evidence>
<dbReference type="Pfam" id="PF00078">
    <property type="entry name" value="RVT_1"/>
    <property type="match status" value="1"/>
</dbReference>
<feature type="domain" description="Integrase zinc-binding" evidence="5">
    <location>
        <begin position="232"/>
        <end position="289"/>
    </location>
</feature>
<comment type="caution">
    <text evidence="6">The sequence shown here is derived from an EMBL/GenBank/DDBJ whole genome shotgun (WGS) entry which is preliminary data.</text>
</comment>
<dbReference type="EMBL" id="JABTTQ020000002">
    <property type="protein sequence ID" value="KAK6162677.1"/>
    <property type="molecule type" value="Genomic_DNA"/>
</dbReference>
<dbReference type="InterPro" id="IPR012337">
    <property type="entry name" value="RNaseH-like_sf"/>
</dbReference>
<feature type="domain" description="Reverse transcriptase" evidence="2">
    <location>
        <begin position="3"/>
        <end position="128"/>
    </location>
</feature>
<dbReference type="InterPro" id="IPR036397">
    <property type="entry name" value="RNaseH_sf"/>
</dbReference>
<dbReference type="InterPro" id="IPR050951">
    <property type="entry name" value="Retrovirus_Pol_polyprotein"/>
</dbReference>
<dbReference type="Gene3D" id="1.10.340.70">
    <property type="match status" value="1"/>
</dbReference>
<feature type="domain" description="Reverse transcriptase/retrotransposon-derived protein RNase H-like" evidence="4">
    <location>
        <begin position="139"/>
        <end position="201"/>
    </location>
</feature>
<dbReference type="Gene3D" id="3.30.420.10">
    <property type="entry name" value="Ribonuclease H-like superfamily/Ribonuclease H"/>
    <property type="match status" value="2"/>
</dbReference>
<dbReference type="Pfam" id="PF17921">
    <property type="entry name" value="Integrase_H2C2"/>
    <property type="match status" value="1"/>
</dbReference>
<keyword evidence="1" id="KW-0511">Multifunctional enzyme</keyword>
<proteinExistence type="predicted"/>
<sequence length="447" mass="51896">MLDRLAGYEYYCFLDGYSGYNQIAIAPEDQEKTTFTCPYGTFAFRRMPFGLCNAPATFQRCMMAIFHGMVEEIMEIFMDDFSVFGTSFDHCLHNLSLVLKRCEETNLVLNWEKCHFMVKEGIVLGHRISCTGLEVDRAKVVATPIMIVPDSTQPFELMCDASDYAMGVVLGQRRDIIFKAIYYASRTMDNAQQNYTTTEKQKKKFLHDVKSYLWDDPLLFKRCDDSIIRRCVPKEEIGEILQHCHSSSYGGHFGPTRTYAKVLQSGFYWPTLFKDCYAFVKTCDRCQRVGPFPASYGNLYILLAVDYVSKWVEAIATPTNDAKVVLKFLHKHIFTRFGTLRAIVSDEGTHFCNKLFKDWAQKLDDALWAYRMAYKTPIGMSPYRLVFGKACHLPDELEHRAYWAIKKLKFNLKEAGKNRLLQLNEMEEFRHESYENAKMYKKNKKMA</sequence>
<dbReference type="Proteomes" id="UP001318860">
    <property type="component" value="Unassembled WGS sequence"/>
</dbReference>
<evidence type="ECO:0000256" key="1">
    <source>
        <dbReference type="ARBA" id="ARBA00023268"/>
    </source>
</evidence>
<dbReference type="Gene3D" id="3.30.70.270">
    <property type="match status" value="1"/>
</dbReference>
<dbReference type="CDD" id="cd01647">
    <property type="entry name" value="RT_LTR"/>
    <property type="match status" value="1"/>
</dbReference>
<dbReference type="InterPro" id="IPR001584">
    <property type="entry name" value="Integrase_cat-core"/>
</dbReference>
<dbReference type="InterPro" id="IPR000477">
    <property type="entry name" value="RT_dom"/>
</dbReference>
<dbReference type="PANTHER" id="PTHR37984:SF5">
    <property type="entry name" value="PROTEIN NYNRIN-LIKE"/>
    <property type="match status" value="1"/>
</dbReference>
<evidence type="ECO:0000313" key="6">
    <source>
        <dbReference type="EMBL" id="KAK6162677.1"/>
    </source>
</evidence>
<dbReference type="PANTHER" id="PTHR37984">
    <property type="entry name" value="PROTEIN CBG26694"/>
    <property type="match status" value="1"/>
</dbReference>
<dbReference type="Pfam" id="PF00665">
    <property type="entry name" value="rve"/>
    <property type="match status" value="1"/>
</dbReference>
<dbReference type="Gene3D" id="3.10.10.10">
    <property type="entry name" value="HIV Type 1 Reverse Transcriptase, subunit A, domain 1"/>
    <property type="match status" value="1"/>
</dbReference>
<evidence type="ECO:0000259" key="4">
    <source>
        <dbReference type="Pfam" id="PF17919"/>
    </source>
</evidence>
<dbReference type="InterPro" id="IPR043502">
    <property type="entry name" value="DNA/RNA_pol_sf"/>
</dbReference>
<evidence type="ECO:0000259" key="5">
    <source>
        <dbReference type="Pfam" id="PF17921"/>
    </source>
</evidence>
<reference evidence="6 7" key="1">
    <citation type="journal article" date="2021" name="Comput. Struct. Biotechnol. J.">
        <title>De novo genome assembly of the potent medicinal plant Rehmannia glutinosa using nanopore technology.</title>
        <authorList>
            <person name="Ma L."/>
            <person name="Dong C."/>
            <person name="Song C."/>
            <person name="Wang X."/>
            <person name="Zheng X."/>
            <person name="Niu Y."/>
            <person name="Chen S."/>
            <person name="Feng W."/>
        </authorList>
    </citation>
    <scope>NUCLEOTIDE SEQUENCE [LARGE SCALE GENOMIC DNA]</scope>
    <source>
        <strain evidence="6">DH-2019</strain>
    </source>
</reference>
<dbReference type="InterPro" id="IPR043128">
    <property type="entry name" value="Rev_trsase/Diguanyl_cyclase"/>
</dbReference>
<feature type="domain" description="Integrase catalytic" evidence="3">
    <location>
        <begin position="293"/>
        <end position="363"/>
    </location>
</feature>
<dbReference type="InterPro" id="IPR041588">
    <property type="entry name" value="Integrase_H2C2"/>
</dbReference>
<dbReference type="SUPFAM" id="SSF56672">
    <property type="entry name" value="DNA/RNA polymerases"/>
    <property type="match status" value="1"/>
</dbReference>
<keyword evidence="7" id="KW-1185">Reference proteome</keyword>
<dbReference type="InterPro" id="IPR041577">
    <property type="entry name" value="RT_RNaseH_2"/>
</dbReference>
<dbReference type="Pfam" id="PF17919">
    <property type="entry name" value="RT_RNaseH_2"/>
    <property type="match status" value="1"/>
</dbReference>
<dbReference type="SUPFAM" id="SSF53098">
    <property type="entry name" value="Ribonuclease H-like"/>
    <property type="match status" value="1"/>
</dbReference>
<protein>
    <recommendedName>
        <fullName evidence="8">Retrovirus-related Pol polyprotein from transposon 17.6</fullName>
    </recommendedName>
</protein>
<evidence type="ECO:0000259" key="3">
    <source>
        <dbReference type="Pfam" id="PF00665"/>
    </source>
</evidence>
<organism evidence="6 7">
    <name type="scientific">Rehmannia glutinosa</name>
    <name type="common">Chinese foxglove</name>
    <dbReference type="NCBI Taxonomy" id="99300"/>
    <lineage>
        <taxon>Eukaryota</taxon>
        <taxon>Viridiplantae</taxon>
        <taxon>Streptophyta</taxon>
        <taxon>Embryophyta</taxon>
        <taxon>Tracheophyta</taxon>
        <taxon>Spermatophyta</taxon>
        <taxon>Magnoliopsida</taxon>
        <taxon>eudicotyledons</taxon>
        <taxon>Gunneridae</taxon>
        <taxon>Pentapetalae</taxon>
        <taxon>asterids</taxon>
        <taxon>lamiids</taxon>
        <taxon>Lamiales</taxon>
        <taxon>Orobanchaceae</taxon>
        <taxon>Rehmannieae</taxon>
        <taxon>Rehmannia</taxon>
    </lineage>
</organism>
<name>A0ABR0XU01_REHGL</name>
<gene>
    <name evidence="6" type="ORF">DH2020_002518</name>
</gene>
<accession>A0ABR0XU01</accession>
<evidence type="ECO:0000313" key="7">
    <source>
        <dbReference type="Proteomes" id="UP001318860"/>
    </source>
</evidence>
<evidence type="ECO:0008006" key="8">
    <source>
        <dbReference type="Google" id="ProtNLM"/>
    </source>
</evidence>